<dbReference type="Pfam" id="PF04679">
    <property type="entry name" value="DNA_ligase_A_C"/>
    <property type="match status" value="1"/>
</dbReference>
<keyword evidence="4" id="KW-0808">Transferase</keyword>
<dbReference type="EC" id="6.5.1.1" evidence="2"/>
<evidence type="ECO:0000256" key="19">
    <source>
        <dbReference type="ARBA" id="ARBA00029943"/>
    </source>
</evidence>
<dbReference type="InterPro" id="IPR012310">
    <property type="entry name" value="DNA_ligase_ATP-dep_cent"/>
</dbReference>
<feature type="domain" description="ATP-dependent DNA ligase family profile" evidence="21">
    <location>
        <begin position="131"/>
        <end position="265"/>
    </location>
</feature>
<evidence type="ECO:0000313" key="22">
    <source>
        <dbReference type="EMBL" id="MVN92872.1"/>
    </source>
</evidence>
<evidence type="ECO:0000256" key="15">
    <source>
        <dbReference type="ARBA" id="ARBA00023172"/>
    </source>
</evidence>
<keyword evidence="23" id="KW-1185">Reference proteome</keyword>
<keyword evidence="10" id="KW-0378">Hydrolase</keyword>
<dbReference type="PROSITE" id="PS00333">
    <property type="entry name" value="DNA_LIGASE_A2"/>
    <property type="match status" value="1"/>
</dbReference>
<evidence type="ECO:0000259" key="21">
    <source>
        <dbReference type="PROSITE" id="PS50160"/>
    </source>
</evidence>
<dbReference type="PANTHER" id="PTHR42705">
    <property type="entry name" value="BIFUNCTIONAL NON-HOMOLOGOUS END JOINING PROTEIN LIGD"/>
    <property type="match status" value="1"/>
</dbReference>
<evidence type="ECO:0000256" key="3">
    <source>
        <dbReference type="ARBA" id="ARBA00022598"/>
    </source>
</evidence>
<dbReference type="NCBIfam" id="TIGR02776">
    <property type="entry name" value="NHEJ_ligase_prk"/>
    <property type="match status" value="1"/>
</dbReference>
<dbReference type="GO" id="GO:0006310">
    <property type="term" value="P:DNA recombination"/>
    <property type="evidence" value="ECO:0007669"/>
    <property type="project" value="UniProtKB-KW"/>
</dbReference>
<evidence type="ECO:0000256" key="11">
    <source>
        <dbReference type="ARBA" id="ARBA00022839"/>
    </source>
</evidence>
<dbReference type="NCBIfam" id="TIGR02778">
    <property type="entry name" value="ligD_pol"/>
    <property type="match status" value="1"/>
</dbReference>
<dbReference type="SUPFAM" id="SSF50249">
    <property type="entry name" value="Nucleic acid-binding proteins"/>
    <property type="match status" value="1"/>
</dbReference>
<evidence type="ECO:0000256" key="5">
    <source>
        <dbReference type="ARBA" id="ARBA00022695"/>
    </source>
</evidence>
<dbReference type="Gene3D" id="2.40.50.140">
    <property type="entry name" value="Nucleic acid-binding proteins"/>
    <property type="match status" value="1"/>
</dbReference>
<evidence type="ECO:0000256" key="8">
    <source>
        <dbReference type="ARBA" id="ARBA00022741"/>
    </source>
</evidence>
<keyword evidence="6" id="KW-0540">Nuclease</keyword>
<dbReference type="PANTHER" id="PTHR42705:SF2">
    <property type="entry name" value="BIFUNCTIONAL NON-HOMOLOGOUS END JOINING PROTEIN LIGD"/>
    <property type="match status" value="1"/>
</dbReference>
<comment type="catalytic activity">
    <reaction evidence="20">
        <text>ATP + (deoxyribonucleotide)n-3'-hydroxyl + 5'-phospho-(deoxyribonucleotide)m = (deoxyribonucleotide)n+m + AMP + diphosphate.</text>
        <dbReference type="EC" id="6.5.1.1"/>
    </reaction>
</comment>
<dbReference type="Gene3D" id="3.30.470.30">
    <property type="entry name" value="DNA ligase/mRNA capping enzyme"/>
    <property type="match status" value="1"/>
</dbReference>
<keyword evidence="15" id="KW-0233">DNA recombination</keyword>
<evidence type="ECO:0000256" key="16">
    <source>
        <dbReference type="ARBA" id="ARBA00023204"/>
    </source>
</evidence>
<evidence type="ECO:0000256" key="1">
    <source>
        <dbReference type="ARBA" id="ARBA00001936"/>
    </source>
</evidence>
<evidence type="ECO:0000256" key="9">
    <source>
        <dbReference type="ARBA" id="ARBA00022763"/>
    </source>
</evidence>
<keyword evidence="18" id="KW-0511">Multifunctional enzyme</keyword>
<dbReference type="InterPro" id="IPR014146">
    <property type="entry name" value="LigD_ligase_dom"/>
</dbReference>
<dbReference type="InterPro" id="IPR016059">
    <property type="entry name" value="DNA_ligase_ATP-dep_CS"/>
</dbReference>
<dbReference type="OrthoDB" id="9802472at2"/>
<dbReference type="GO" id="GO:0003887">
    <property type="term" value="F:DNA-directed DNA polymerase activity"/>
    <property type="evidence" value="ECO:0007669"/>
    <property type="project" value="UniProtKB-KW"/>
</dbReference>
<evidence type="ECO:0000256" key="2">
    <source>
        <dbReference type="ARBA" id="ARBA00012727"/>
    </source>
</evidence>
<keyword evidence="5" id="KW-0548">Nucleotidyltransferase</keyword>
<evidence type="ECO:0000256" key="7">
    <source>
        <dbReference type="ARBA" id="ARBA00022723"/>
    </source>
</evidence>
<dbReference type="InterPro" id="IPR012309">
    <property type="entry name" value="DNA_ligase_ATP-dep_C"/>
</dbReference>
<dbReference type="CDD" id="cd07971">
    <property type="entry name" value="OBF_DNA_ligase_LigD"/>
    <property type="match status" value="1"/>
</dbReference>
<evidence type="ECO:0000256" key="14">
    <source>
        <dbReference type="ARBA" id="ARBA00023125"/>
    </source>
</evidence>
<evidence type="ECO:0000256" key="17">
    <source>
        <dbReference type="ARBA" id="ARBA00023211"/>
    </source>
</evidence>
<dbReference type="Gene3D" id="3.30.1490.70">
    <property type="match status" value="1"/>
</dbReference>
<keyword evidence="9" id="KW-0227">DNA damage</keyword>
<dbReference type="NCBIfam" id="TIGR02779">
    <property type="entry name" value="NHEJ_ligase_lig"/>
    <property type="match status" value="1"/>
</dbReference>
<keyword evidence="17" id="KW-0464">Manganese</keyword>
<comment type="caution">
    <text evidence="22">The sequence shown here is derived from an EMBL/GenBank/DDBJ whole genome shotgun (WGS) entry which is preliminary data.</text>
</comment>
<organism evidence="22 23">
    <name type="scientific">Mucilaginibacter aquatilis</name>
    <dbReference type="NCBI Taxonomy" id="1517760"/>
    <lineage>
        <taxon>Bacteria</taxon>
        <taxon>Pseudomonadati</taxon>
        <taxon>Bacteroidota</taxon>
        <taxon>Sphingobacteriia</taxon>
        <taxon>Sphingobacteriales</taxon>
        <taxon>Sphingobacteriaceae</taxon>
        <taxon>Mucilaginibacter</taxon>
    </lineage>
</organism>
<evidence type="ECO:0000256" key="4">
    <source>
        <dbReference type="ARBA" id="ARBA00022679"/>
    </source>
</evidence>
<dbReference type="EMBL" id="WQLA01000007">
    <property type="protein sequence ID" value="MVN92872.1"/>
    <property type="molecule type" value="Genomic_DNA"/>
</dbReference>
<dbReference type="Pfam" id="PF21686">
    <property type="entry name" value="LigD_Prim-Pol"/>
    <property type="match status" value="1"/>
</dbReference>
<dbReference type="GO" id="GO:0003910">
    <property type="term" value="F:DNA ligase (ATP) activity"/>
    <property type="evidence" value="ECO:0007669"/>
    <property type="project" value="UniProtKB-EC"/>
</dbReference>
<dbReference type="InterPro" id="IPR052171">
    <property type="entry name" value="NHEJ_LigD"/>
</dbReference>
<evidence type="ECO:0000256" key="12">
    <source>
        <dbReference type="ARBA" id="ARBA00022840"/>
    </source>
</evidence>
<keyword evidence="11" id="KW-0269">Exonuclease</keyword>
<gene>
    <name evidence="22" type="primary">ligD</name>
    <name evidence="22" type="ORF">GO816_17190</name>
</gene>
<keyword evidence="3 22" id="KW-0436">Ligase</keyword>
<keyword evidence="16" id="KW-0234">DNA repair</keyword>
<dbReference type="InterPro" id="IPR012340">
    <property type="entry name" value="NA-bd_OB-fold"/>
</dbReference>
<keyword evidence="14" id="KW-0238">DNA-binding</keyword>
<keyword evidence="8" id="KW-0547">Nucleotide-binding</keyword>
<dbReference type="GO" id="GO:0004527">
    <property type="term" value="F:exonuclease activity"/>
    <property type="evidence" value="ECO:0007669"/>
    <property type="project" value="UniProtKB-KW"/>
</dbReference>
<dbReference type="CDD" id="cd04865">
    <property type="entry name" value="LigD_Pol_like_2"/>
    <property type="match status" value="1"/>
</dbReference>
<dbReference type="InterPro" id="IPR014143">
    <property type="entry name" value="NHEJ_ligase_prk"/>
</dbReference>
<keyword evidence="7" id="KW-0479">Metal-binding</keyword>
<dbReference type="GO" id="GO:0006281">
    <property type="term" value="P:DNA repair"/>
    <property type="evidence" value="ECO:0007669"/>
    <property type="project" value="UniProtKB-KW"/>
</dbReference>
<keyword evidence="13" id="KW-0239">DNA-directed DNA polymerase</keyword>
<evidence type="ECO:0000256" key="6">
    <source>
        <dbReference type="ARBA" id="ARBA00022722"/>
    </source>
</evidence>
<dbReference type="InterPro" id="IPR014145">
    <property type="entry name" value="LigD_pol_dom"/>
</dbReference>
<dbReference type="SUPFAM" id="SSF56091">
    <property type="entry name" value="DNA ligase/mRNA capping enzyme, catalytic domain"/>
    <property type="match status" value="1"/>
</dbReference>
<dbReference type="GO" id="GO:0005524">
    <property type="term" value="F:ATP binding"/>
    <property type="evidence" value="ECO:0007669"/>
    <property type="project" value="UniProtKB-KW"/>
</dbReference>
<proteinExistence type="predicted"/>
<dbReference type="Proteomes" id="UP000434850">
    <property type="component" value="Unassembled WGS sequence"/>
</dbReference>
<sequence>MQNDKAKTLDKLAQKAANNNVDKTNISALLKKAPKGAIPIQVKPMLATLVDEPFDDENWQFEVKWDGFRTLAVLNEGEVSLLSRNNKSFTEKFYPIHHLLETWKLDAVLDGEILVLNKKGVSKFGELQNWRSEADGALVYYVFDLLWYDGKDITQLTLVERQTILKSILPANDDRVRIGQVFTTNGKSFFKDAEKLGLEGIIAKKRNSTYTPDLRSKDWLKIKVHQRQEVIISGYTVNEGTSKLFSSLLLGVYENGELQFTGKVGTGFNKKMQQELMDAFQPYIVEKSAFKTIPDINKPSRFRPDPPKAVATWLSPKLVGEIEFSEITSDGVFRQPSFKGLRPDKKAKDVVREITEHTDAVTKTQSASEAFAKALKAPEVRDRNTLLNPNEASQVRPVCGHNIKFNNLKKLYWPEDNISKRDMLNYYYQIAEYILPYLKDRPLSLNRFPGGINGPNFYQKNVKDKAPEWAITYPYTTSDGKHKEFLVGNNEDTLLWAATSGCIEMNPWFSRTAAPDHPDYCVIDLDPDKNTFNQVIEAAQKVHEVLEAIGVPSYPKTSGSTGLHIYIPLAAKYTYDESQDFARKLVHIVNEQLPEFTSIERIIANRGGKMYLDFLQNRPGATIACPYSLRPKPGATVSMPLHWDEVKAGLTMKDFTIHNTVKRLKEQGDLFKPVLGKGINLDKVLTKANSLFK</sequence>
<dbReference type="PROSITE" id="PS50160">
    <property type="entry name" value="DNA_LIGASE_A3"/>
    <property type="match status" value="1"/>
</dbReference>
<comment type="cofactor">
    <cofactor evidence="1">
        <name>Mn(2+)</name>
        <dbReference type="ChEBI" id="CHEBI:29035"/>
    </cofactor>
</comment>
<dbReference type="Pfam" id="PF01068">
    <property type="entry name" value="DNA_ligase_A_M"/>
    <property type="match status" value="1"/>
</dbReference>
<protein>
    <recommendedName>
        <fullName evidence="2">DNA ligase (ATP)</fullName>
        <ecNumber evidence="2">6.5.1.1</ecNumber>
    </recommendedName>
    <alternativeName>
        <fullName evidence="19">NHEJ DNA polymerase</fullName>
    </alternativeName>
</protein>
<reference evidence="22 23" key="1">
    <citation type="submission" date="2019-12" db="EMBL/GenBank/DDBJ databases">
        <title>Mucilaginibacter sp. HME9299 genome sequencing and assembly.</title>
        <authorList>
            <person name="Kang H."/>
            <person name="Kim H."/>
            <person name="Joh K."/>
        </authorList>
    </citation>
    <scope>NUCLEOTIDE SEQUENCE [LARGE SCALE GENOMIC DNA]</scope>
    <source>
        <strain evidence="22 23">HME9299</strain>
    </source>
</reference>
<dbReference type="GO" id="GO:0003677">
    <property type="term" value="F:DNA binding"/>
    <property type="evidence" value="ECO:0007669"/>
    <property type="project" value="UniProtKB-KW"/>
</dbReference>
<dbReference type="RefSeq" id="WP_157543180.1">
    <property type="nucleotide sequence ID" value="NZ_WQLA01000007.1"/>
</dbReference>
<evidence type="ECO:0000256" key="13">
    <source>
        <dbReference type="ARBA" id="ARBA00022932"/>
    </source>
</evidence>
<name>A0A6I4ICJ7_9SPHI</name>
<evidence type="ECO:0000256" key="10">
    <source>
        <dbReference type="ARBA" id="ARBA00022801"/>
    </source>
</evidence>
<dbReference type="CDD" id="cd07906">
    <property type="entry name" value="Adenylation_DNA_ligase_LigD_LigC"/>
    <property type="match status" value="1"/>
</dbReference>
<keyword evidence="12" id="KW-0067">ATP-binding</keyword>
<evidence type="ECO:0000313" key="23">
    <source>
        <dbReference type="Proteomes" id="UP000434850"/>
    </source>
</evidence>
<evidence type="ECO:0000256" key="18">
    <source>
        <dbReference type="ARBA" id="ARBA00023268"/>
    </source>
</evidence>
<evidence type="ECO:0000256" key="20">
    <source>
        <dbReference type="ARBA" id="ARBA00034003"/>
    </source>
</evidence>
<dbReference type="Gene3D" id="3.90.920.10">
    <property type="entry name" value="DNA primase, PRIM domain"/>
    <property type="match status" value="1"/>
</dbReference>
<accession>A0A6I4ICJ7</accession>
<dbReference type="AlphaFoldDB" id="A0A6I4ICJ7"/>
<dbReference type="GO" id="GO:0046872">
    <property type="term" value="F:metal ion binding"/>
    <property type="evidence" value="ECO:0007669"/>
    <property type="project" value="UniProtKB-KW"/>
</dbReference>